<accession>A0A081BUT9</accession>
<evidence type="ECO:0000259" key="3">
    <source>
        <dbReference type="PROSITE" id="PS51000"/>
    </source>
</evidence>
<gene>
    <name evidence="4" type="ORF">U27_03056</name>
</gene>
<evidence type="ECO:0000256" key="1">
    <source>
        <dbReference type="ARBA" id="ARBA00023015"/>
    </source>
</evidence>
<protein>
    <recommendedName>
        <fullName evidence="3">HTH deoR-type domain-containing protein</fullName>
    </recommendedName>
</protein>
<dbReference type="Proteomes" id="UP000030661">
    <property type="component" value="Unassembled WGS sequence"/>
</dbReference>
<dbReference type="SUPFAM" id="SSF100950">
    <property type="entry name" value="NagB/RpiA/CoA transferase-like"/>
    <property type="match status" value="1"/>
</dbReference>
<feature type="domain" description="HTH deoR-type" evidence="3">
    <location>
        <begin position="38"/>
        <end position="93"/>
    </location>
</feature>
<dbReference type="Gene3D" id="1.10.10.10">
    <property type="entry name" value="Winged helix-like DNA-binding domain superfamily/Winged helix DNA-binding domain"/>
    <property type="match status" value="1"/>
</dbReference>
<dbReference type="InterPro" id="IPR050313">
    <property type="entry name" value="Carb_Metab_HTH_regulators"/>
</dbReference>
<dbReference type="InterPro" id="IPR036388">
    <property type="entry name" value="WH-like_DNA-bd_sf"/>
</dbReference>
<dbReference type="SMART" id="SM01134">
    <property type="entry name" value="DeoRC"/>
    <property type="match status" value="1"/>
</dbReference>
<evidence type="ECO:0000313" key="4">
    <source>
        <dbReference type="EMBL" id="GAK56094.1"/>
    </source>
</evidence>
<dbReference type="EMBL" id="DF820464">
    <property type="protein sequence ID" value="GAK56094.1"/>
    <property type="molecule type" value="Genomic_DNA"/>
</dbReference>
<dbReference type="AlphaFoldDB" id="A0A081BUT9"/>
<dbReference type="PROSITE" id="PS51000">
    <property type="entry name" value="HTH_DEOR_2"/>
    <property type="match status" value="1"/>
</dbReference>
<dbReference type="InterPro" id="IPR036390">
    <property type="entry name" value="WH_DNA-bd_sf"/>
</dbReference>
<dbReference type="Pfam" id="PF00455">
    <property type="entry name" value="DeoRC"/>
    <property type="match status" value="1"/>
</dbReference>
<dbReference type="Pfam" id="PF08220">
    <property type="entry name" value="HTH_DeoR"/>
    <property type="match status" value="1"/>
</dbReference>
<name>A0A081BUT9_VECG1</name>
<dbReference type="STRING" id="1499967.U27_03056"/>
<dbReference type="SUPFAM" id="SSF46785">
    <property type="entry name" value="Winged helix' DNA-binding domain"/>
    <property type="match status" value="1"/>
</dbReference>
<organism evidence="4">
    <name type="scientific">Vecturithrix granuli</name>
    <dbReference type="NCBI Taxonomy" id="1499967"/>
    <lineage>
        <taxon>Bacteria</taxon>
        <taxon>Candidatus Moduliflexota</taxon>
        <taxon>Candidatus Vecturitrichia</taxon>
        <taxon>Candidatus Vecturitrichales</taxon>
        <taxon>Candidatus Vecturitrichaceae</taxon>
        <taxon>Candidatus Vecturithrix</taxon>
    </lineage>
</organism>
<keyword evidence="2" id="KW-0804">Transcription</keyword>
<proteinExistence type="predicted"/>
<dbReference type="HOGENOM" id="CLU_060699_1_4_0"/>
<dbReference type="SMART" id="SM00420">
    <property type="entry name" value="HTH_DEOR"/>
    <property type="match status" value="1"/>
</dbReference>
<sequence>MFREFRFSFPKQLSHRHFRKTLNIEGIKTQAQRKMSKTEIRTVKLLEMLQTNERVDVKTVTAALDISEATARRLFAKLEQEGEVIRTLGGVKLAPQLGHDYSFRVSISHRSREKTQIGTAAAELVNSNERIFLDSGTTVLKLAEALAVKIHTGAIENLVVVTNSVTLIEILAKSCKVILIGGEIRAERRDVCGTIAEKTLLMFHVDKAFLGADAISLTSGLMTTDERTSKMSEIIIERADKTYILADSEKFHKTSFVTYAPVCAATTILTDDGVTPETVAAFTDLGAQIEIVHSC</sequence>
<dbReference type="eggNOG" id="COG1349">
    <property type="taxonomic scope" value="Bacteria"/>
</dbReference>
<evidence type="ECO:0000256" key="2">
    <source>
        <dbReference type="ARBA" id="ARBA00023163"/>
    </source>
</evidence>
<keyword evidence="5" id="KW-1185">Reference proteome</keyword>
<evidence type="ECO:0000313" key="5">
    <source>
        <dbReference type="Proteomes" id="UP000030661"/>
    </source>
</evidence>
<dbReference type="InterPro" id="IPR037171">
    <property type="entry name" value="NagB/RpiA_transferase-like"/>
</dbReference>
<dbReference type="GO" id="GO:0003700">
    <property type="term" value="F:DNA-binding transcription factor activity"/>
    <property type="evidence" value="ECO:0007669"/>
    <property type="project" value="InterPro"/>
</dbReference>
<dbReference type="PANTHER" id="PTHR30363">
    <property type="entry name" value="HTH-TYPE TRANSCRIPTIONAL REGULATOR SRLR-RELATED"/>
    <property type="match status" value="1"/>
</dbReference>
<keyword evidence="1" id="KW-0805">Transcription regulation</keyword>
<reference evidence="4" key="1">
    <citation type="journal article" date="2015" name="PeerJ">
        <title>First genomic representation of candidate bacterial phylum KSB3 points to enhanced environmental sensing as a trigger of wastewater bulking.</title>
        <authorList>
            <person name="Sekiguchi Y."/>
            <person name="Ohashi A."/>
            <person name="Parks D.H."/>
            <person name="Yamauchi T."/>
            <person name="Tyson G.W."/>
            <person name="Hugenholtz P."/>
        </authorList>
    </citation>
    <scope>NUCLEOTIDE SEQUENCE [LARGE SCALE GENOMIC DNA]</scope>
</reference>
<dbReference type="InterPro" id="IPR014036">
    <property type="entry name" value="DeoR-like_C"/>
</dbReference>
<dbReference type="Gene3D" id="3.40.50.1360">
    <property type="match status" value="1"/>
</dbReference>
<dbReference type="InterPro" id="IPR001034">
    <property type="entry name" value="DeoR_HTH"/>
</dbReference>
<dbReference type="PANTHER" id="PTHR30363:SF44">
    <property type="entry name" value="AGA OPERON TRANSCRIPTIONAL REPRESSOR-RELATED"/>
    <property type="match status" value="1"/>
</dbReference>